<keyword evidence="10 13" id="KW-0408">Iron</keyword>
<evidence type="ECO:0000256" key="13">
    <source>
        <dbReference type="PIRSR" id="PIRSR602401-1"/>
    </source>
</evidence>
<protein>
    <submittedName>
        <fullName evidence="15">Cytochrome P450 9e2</fullName>
    </submittedName>
</protein>
<evidence type="ECO:0000256" key="9">
    <source>
        <dbReference type="ARBA" id="ARBA00023002"/>
    </source>
</evidence>
<dbReference type="OMA" id="EDQKWAK"/>
<feature type="binding site" description="axial binding residue" evidence="13">
    <location>
        <position position="448"/>
    </location>
    <ligand>
        <name>heme</name>
        <dbReference type="ChEBI" id="CHEBI:30413"/>
    </ligand>
    <ligandPart>
        <name>Fe</name>
        <dbReference type="ChEBI" id="CHEBI:18248"/>
    </ligandPart>
</feature>
<dbReference type="InterPro" id="IPR036396">
    <property type="entry name" value="Cyt_P450_sf"/>
</dbReference>
<comment type="subcellular location">
    <subcellularLocation>
        <location evidence="3">Endoplasmic reticulum membrane</location>
        <topology evidence="3">Peripheral membrane protein</topology>
    </subcellularLocation>
    <subcellularLocation>
        <location evidence="2">Microsome membrane</location>
        <topology evidence="2">Peripheral membrane protein</topology>
    </subcellularLocation>
</comment>
<dbReference type="PANTHER" id="PTHR24292">
    <property type="entry name" value="CYTOCHROME P450"/>
    <property type="match status" value="1"/>
</dbReference>
<dbReference type="GO" id="GO:0005506">
    <property type="term" value="F:iron ion binding"/>
    <property type="evidence" value="ECO:0007669"/>
    <property type="project" value="InterPro"/>
</dbReference>
<evidence type="ECO:0000256" key="3">
    <source>
        <dbReference type="ARBA" id="ARBA00004406"/>
    </source>
</evidence>
<dbReference type="AlphaFoldDB" id="A0A154P160"/>
<dbReference type="SUPFAM" id="SSF48264">
    <property type="entry name" value="Cytochrome P450"/>
    <property type="match status" value="1"/>
</dbReference>
<sequence length="520" mass="59405">MIEVWSVILALVAVGLAAYYYFKGAYNYFEVRGIPHYKGLPVLGSMWKAVFQRVTFAEAVLELYNVRKDAKYVGFYDFFTPVIIIRDIELLKTITVKNFDHFQDHRSFQSDATDTLFSKNLFGLRGERWKEVRTLLSPAFTSSKMKAMYKLMRECAERYGNFLATIPEGQRCLELKDAFTRYTNDVIATCAFGVNVDSMADRNNKFYEYGRVATSFGRWQSVKFFIVRSMPYLANLLGIKLVDPVIAEFFKDLVSSTIKARDENGIVRPDMIQLMMETRGKLGPGKELTIDDMTAQAFVFFFGGFESTSTLMCFAAYEVGVNPDIQTRLQEEIDEVLENGNGKVSYEAINDMKYLDAVVNEALRMYPVIVAVDRVCTKPFELPPALPEGKPHHVKEDEFLWIPIYGIQYDPQHFEEPDKFNPDRFFDDPKRIMNSGTFLSFGMGPRMCIGNRFALMEAKVLLFHVFARCNLKPNSKTTIPMELSKKGFQMTAKDGFWFDVEPRKTVCPVLVGSVCNGTGT</sequence>
<evidence type="ECO:0000313" key="15">
    <source>
        <dbReference type="EMBL" id="KZC05573.1"/>
    </source>
</evidence>
<keyword evidence="12" id="KW-0472">Membrane</keyword>
<dbReference type="InterPro" id="IPR002401">
    <property type="entry name" value="Cyt_P450_E_grp-I"/>
</dbReference>
<dbReference type="GO" id="GO:0004497">
    <property type="term" value="F:monooxygenase activity"/>
    <property type="evidence" value="ECO:0007669"/>
    <property type="project" value="UniProtKB-KW"/>
</dbReference>
<dbReference type="Pfam" id="PF00067">
    <property type="entry name" value="p450"/>
    <property type="match status" value="1"/>
</dbReference>
<evidence type="ECO:0000256" key="2">
    <source>
        <dbReference type="ARBA" id="ARBA00004174"/>
    </source>
</evidence>
<keyword evidence="8" id="KW-0492">Microsome</keyword>
<keyword evidence="5 13" id="KW-0349">Heme</keyword>
<dbReference type="InterPro" id="IPR050476">
    <property type="entry name" value="Insect_CytP450_Detox"/>
</dbReference>
<evidence type="ECO:0000256" key="5">
    <source>
        <dbReference type="ARBA" id="ARBA00022617"/>
    </source>
</evidence>
<dbReference type="STRING" id="178035.A0A154P160"/>
<dbReference type="GO" id="GO:0005789">
    <property type="term" value="C:endoplasmic reticulum membrane"/>
    <property type="evidence" value="ECO:0007669"/>
    <property type="project" value="UniProtKB-SubCell"/>
</dbReference>
<keyword evidence="11 14" id="KW-0503">Monooxygenase</keyword>
<dbReference type="InterPro" id="IPR001128">
    <property type="entry name" value="Cyt_P450"/>
</dbReference>
<dbReference type="PRINTS" id="PR00463">
    <property type="entry name" value="EP450I"/>
</dbReference>
<evidence type="ECO:0000256" key="4">
    <source>
        <dbReference type="ARBA" id="ARBA00010617"/>
    </source>
</evidence>
<evidence type="ECO:0000256" key="11">
    <source>
        <dbReference type="ARBA" id="ARBA00023033"/>
    </source>
</evidence>
<dbReference type="Gene3D" id="1.10.630.10">
    <property type="entry name" value="Cytochrome P450"/>
    <property type="match status" value="1"/>
</dbReference>
<name>A0A154P160_DUFNO</name>
<evidence type="ECO:0000256" key="14">
    <source>
        <dbReference type="RuleBase" id="RU000461"/>
    </source>
</evidence>
<keyword evidence="7" id="KW-0256">Endoplasmic reticulum</keyword>
<dbReference type="GO" id="GO:0020037">
    <property type="term" value="F:heme binding"/>
    <property type="evidence" value="ECO:0007669"/>
    <property type="project" value="InterPro"/>
</dbReference>
<dbReference type="PROSITE" id="PS00086">
    <property type="entry name" value="CYTOCHROME_P450"/>
    <property type="match status" value="1"/>
</dbReference>
<comment type="similarity">
    <text evidence="4 14">Belongs to the cytochrome P450 family.</text>
</comment>
<evidence type="ECO:0000256" key="6">
    <source>
        <dbReference type="ARBA" id="ARBA00022723"/>
    </source>
</evidence>
<proteinExistence type="inferred from homology"/>
<dbReference type="EMBL" id="KQ434796">
    <property type="protein sequence ID" value="KZC05573.1"/>
    <property type="molecule type" value="Genomic_DNA"/>
</dbReference>
<reference evidence="15 16" key="1">
    <citation type="submission" date="2015-07" db="EMBL/GenBank/DDBJ databases">
        <title>The genome of Dufourea novaeangliae.</title>
        <authorList>
            <person name="Pan H."/>
            <person name="Kapheim K."/>
        </authorList>
    </citation>
    <scope>NUCLEOTIDE SEQUENCE [LARGE SCALE GENOMIC DNA]</scope>
    <source>
        <strain evidence="15">0120121106</strain>
        <tissue evidence="15">Whole body</tissue>
    </source>
</reference>
<dbReference type="PRINTS" id="PR00385">
    <property type="entry name" value="P450"/>
</dbReference>
<dbReference type="GO" id="GO:0016705">
    <property type="term" value="F:oxidoreductase activity, acting on paired donors, with incorporation or reduction of molecular oxygen"/>
    <property type="evidence" value="ECO:0007669"/>
    <property type="project" value="InterPro"/>
</dbReference>
<keyword evidence="9 14" id="KW-0560">Oxidoreductase</keyword>
<accession>A0A154P160</accession>
<evidence type="ECO:0000256" key="12">
    <source>
        <dbReference type="ARBA" id="ARBA00023136"/>
    </source>
</evidence>
<keyword evidence="16" id="KW-1185">Reference proteome</keyword>
<dbReference type="OrthoDB" id="2789670at2759"/>
<dbReference type="PANTHER" id="PTHR24292:SF54">
    <property type="entry name" value="CYP9F3-RELATED"/>
    <property type="match status" value="1"/>
</dbReference>
<evidence type="ECO:0000256" key="7">
    <source>
        <dbReference type="ARBA" id="ARBA00022824"/>
    </source>
</evidence>
<dbReference type="FunFam" id="1.10.630.10:FF:000042">
    <property type="entry name" value="Cytochrome P450"/>
    <property type="match status" value="1"/>
</dbReference>
<evidence type="ECO:0000256" key="1">
    <source>
        <dbReference type="ARBA" id="ARBA00001971"/>
    </source>
</evidence>
<dbReference type="InterPro" id="IPR017972">
    <property type="entry name" value="Cyt_P450_CS"/>
</dbReference>
<evidence type="ECO:0000313" key="16">
    <source>
        <dbReference type="Proteomes" id="UP000076502"/>
    </source>
</evidence>
<dbReference type="Proteomes" id="UP000076502">
    <property type="component" value="Unassembled WGS sequence"/>
</dbReference>
<keyword evidence="6 13" id="KW-0479">Metal-binding</keyword>
<dbReference type="CDD" id="cd11056">
    <property type="entry name" value="CYP6-like"/>
    <property type="match status" value="1"/>
</dbReference>
<comment type="cofactor">
    <cofactor evidence="1 13">
        <name>heme</name>
        <dbReference type="ChEBI" id="CHEBI:30413"/>
    </cofactor>
</comment>
<gene>
    <name evidence="15" type="ORF">WN55_04513</name>
</gene>
<organism evidence="15 16">
    <name type="scientific">Dufourea novaeangliae</name>
    <name type="common">Sweat bee</name>
    <dbReference type="NCBI Taxonomy" id="178035"/>
    <lineage>
        <taxon>Eukaryota</taxon>
        <taxon>Metazoa</taxon>
        <taxon>Ecdysozoa</taxon>
        <taxon>Arthropoda</taxon>
        <taxon>Hexapoda</taxon>
        <taxon>Insecta</taxon>
        <taxon>Pterygota</taxon>
        <taxon>Neoptera</taxon>
        <taxon>Endopterygota</taxon>
        <taxon>Hymenoptera</taxon>
        <taxon>Apocrita</taxon>
        <taxon>Aculeata</taxon>
        <taxon>Apoidea</taxon>
        <taxon>Anthophila</taxon>
        <taxon>Halictidae</taxon>
        <taxon>Rophitinae</taxon>
        <taxon>Dufourea</taxon>
    </lineage>
</organism>
<evidence type="ECO:0000256" key="8">
    <source>
        <dbReference type="ARBA" id="ARBA00022848"/>
    </source>
</evidence>
<evidence type="ECO:0000256" key="10">
    <source>
        <dbReference type="ARBA" id="ARBA00023004"/>
    </source>
</evidence>